<dbReference type="GO" id="GO:0016998">
    <property type="term" value="P:cell wall macromolecule catabolic process"/>
    <property type="evidence" value="ECO:0007669"/>
    <property type="project" value="InterPro"/>
</dbReference>
<evidence type="ECO:0000313" key="7">
    <source>
        <dbReference type="Proteomes" id="UP000194219"/>
    </source>
</evidence>
<proteinExistence type="inferred from homology"/>
<dbReference type="InterPro" id="IPR002053">
    <property type="entry name" value="Glyco_hydro_25"/>
</dbReference>
<name>A0A1Y2UJX2_LIMRT</name>
<evidence type="ECO:0000313" key="6">
    <source>
        <dbReference type="EMBL" id="OTA83325.1"/>
    </source>
</evidence>
<dbReference type="GO" id="GO:0003796">
    <property type="term" value="F:lysozyme activity"/>
    <property type="evidence" value="ECO:0007669"/>
    <property type="project" value="UniProtKB-EC"/>
</dbReference>
<dbReference type="Proteomes" id="UP000194219">
    <property type="component" value="Unassembled WGS sequence"/>
</dbReference>
<accession>A0A1Y2UJX2</accession>
<dbReference type="SMART" id="SM00641">
    <property type="entry name" value="Glyco_25"/>
    <property type="match status" value="1"/>
</dbReference>
<dbReference type="PROSITE" id="PS51904">
    <property type="entry name" value="GLYCOSYL_HYDROL_F25_2"/>
    <property type="match status" value="1"/>
</dbReference>
<evidence type="ECO:0000256" key="4">
    <source>
        <dbReference type="RuleBase" id="RU361176"/>
    </source>
</evidence>
<evidence type="ECO:0000256" key="1">
    <source>
        <dbReference type="ARBA" id="ARBA00010646"/>
    </source>
</evidence>
<comment type="similarity">
    <text evidence="1 4">Belongs to the glycosyl hydrolase 25 family.</text>
</comment>
<dbReference type="Pfam" id="PF01183">
    <property type="entry name" value="Glyco_hydro_25"/>
    <property type="match status" value="1"/>
</dbReference>
<sequence length="479" mass="53287">MTRPYVLDVSGYQPQAKYYNFWQNWKNRGVHGAIVKLSESTYYRNPYGAGQIAAAQHEGMQVSGYHFSRFRGNSQLAVNEANYAIATANSMGLPHGSVLVLDYEEKLGYRSSNTQAAIAFLNTVKSAGFTPVFYSYSGMAGLWDFEEIHRQTGAMLWIAAYPVMSGVTEPYMNYFPGISDHIGAWQFTDNFYGEHIDASVDLTGVFTQMTQQKITSGGNLDSVSFDGNGMKVSGWFASDKAQGKQYTYIILTTEDGKELSRINVVTHDRPDVAKTFPDIPGGEKSGFEAVFQYTSEMVGKKLHVIFRYTDDPAGNGNFVDYVSVLDLTKSAANLDNVDTVVFSNKLQVSGWFASDMSLGLDRHFLILYDSAAQHELQRIKYDPASRVDVQQAHPDIFDSELSGFSGQFDYSSDLVGHQLQVIARFSDDEHGEGNHIDYWFEPIKGPTMPVMDGKTTTEVICHEFSAEQITGGLIKLAMK</sequence>
<dbReference type="EC" id="3.2.1.17" evidence="4"/>
<dbReference type="EMBL" id="MIMV01000213">
    <property type="protein sequence ID" value="OTA83325.1"/>
    <property type="molecule type" value="Genomic_DNA"/>
</dbReference>
<evidence type="ECO:0000256" key="2">
    <source>
        <dbReference type="ARBA" id="ARBA00022801"/>
    </source>
</evidence>
<evidence type="ECO:0000256" key="3">
    <source>
        <dbReference type="ARBA" id="ARBA00023295"/>
    </source>
</evidence>
<protein>
    <recommendedName>
        <fullName evidence="4">Lysozyme</fullName>
        <ecNumber evidence="4">3.2.1.17</ecNumber>
    </recommendedName>
</protein>
<dbReference type="GO" id="GO:0009253">
    <property type="term" value="P:peptidoglycan catabolic process"/>
    <property type="evidence" value="ECO:0007669"/>
    <property type="project" value="InterPro"/>
</dbReference>
<gene>
    <name evidence="5" type="ORF">BHL82_09185</name>
    <name evidence="6" type="ORF">BHL83_01415</name>
</gene>
<dbReference type="SUPFAM" id="SSF51445">
    <property type="entry name" value="(Trans)glycosidases"/>
    <property type="match status" value="1"/>
</dbReference>
<dbReference type="PANTHER" id="PTHR34135">
    <property type="entry name" value="LYSOZYME"/>
    <property type="match status" value="1"/>
</dbReference>
<dbReference type="PANTHER" id="PTHR34135:SF2">
    <property type="entry name" value="LYSOZYME"/>
    <property type="match status" value="1"/>
</dbReference>
<evidence type="ECO:0000313" key="5">
    <source>
        <dbReference type="EMBL" id="OTA82219.1"/>
    </source>
</evidence>
<dbReference type="Gene3D" id="3.20.20.80">
    <property type="entry name" value="Glycosidases"/>
    <property type="match status" value="1"/>
</dbReference>
<dbReference type="PROSITE" id="PS00953">
    <property type="entry name" value="GLYCOSYL_HYDROL_F25_1"/>
    <property type="match status" value="1"/>
</dbReference>
<reference evidence="5 8" key="1">
    <citation type="submission" date="2016-09" db="EMBL/GenBank/DDBJ databases">
        <title>Lactobacillus reuteri KLR3005, genome sequencing and assembly.</title>
        <authorList>
            <person name="Lee J.-Y."/>
            <person name="Kim E.B."/>
            <person name="Choi Y.-J."/>
        </authorList>
    </citation>
    <scope>NUCLEOTIDE SEQUENCE [LARGE SCALE GENOMIC DNA]</scope>
    <source>
        <strain evidence="5 8">KLR3005</strain>
    </source>
</reference>
<organism evidence="5 8">
    <name type="scientific">Limosilactobacillus reuteri</name>
    <name type="common">Lactobacillus reuteri</name>
    <dbReference type="NCBI Taxonomy" id="1598"/>
    <lineage>
        <taxon>Bacteria</taxon>
        <taxon>Bacillati</taxon>
        <taxon>Bacillota</taxon>
        <taxon>Bacilli</taxon>
        <taxon>Lactobacillales</taxon>
        <taxon>Lactobacillaceae</taxon>
        <taxon>Limosilactobacillus</taxon>
    </lineage>
</organism>
<keyword evidence="3 4" id="KW-0326">Glycosidase</keyword>
<reference evidence="6 7" key="2">
    <citation type="submission" date="2016-09" db="EMBL/GenBank/DDBJ databases">
        <title>Lactobacillus reuteri KLR3006, genome sequencing and assembly.</title>
        <authorList>
            <person name="Lee J.-Y."/>
            <person name="Kim E.B."/>
            <person name="Choi Y.-J."/>
        </authorList>
    </citation>
    <scope>NUCLEOTIDE SEQUENCE [LARGE SCALE GENOMIC DNA]</scope>
    <source>
        <strain evidence="6 7">KLR3006</strain>
    </source>
</reference>
<dbReference type="RefSeq" id="WP_086136055.1">
    <property type="nucleotide sequence ID" value="NZ_MIMF01000110.1"/>
</dbReference>
<dbReference type="InterPro" id="IPR018077">
    <property type="entry name" value="Glyco_hydro_fam25_subgr"/>
</dbReference>
<comment type="caution">
    <text evidence="5">The sequence shown here is derived from an EMBL/GenBank/DDBJ whole genome shotgun (WGS) entry which is preliminary data.</text>
</comment>
<dbReference type="EMBL" id="MIMU01000124">
    <property type="protein sequence ID" value="OTA82219.1"/>
    <property type="molecule type" value="Genomic_DNA"/>
</dbReference>
<evidence type="ECO:0000313" key="8">
    <source>
        <dbReference type="Proteomes" id="UP000194286"/>
    </source>
</evidence>
<dbReference type="AlphaFoldDB" id="A0A1Y2UJX2"/>
<dbReference type="GO" id="GO:0016052">
    <property type="term" value="P:carbohydrate catabolic process"/>
    <property type="evidence" value="ECO:0007669"/>
    <property type="project" value="TreeGrafter"/>
</dbReference>
<comment type="catalytic activity">
    <reaction evidence="4">
        <text>Hydrolysis of (1-&gt;4)-beta-linkages between N-acetylmuramic acid and N-acetyl-D-glucosamine residues in a peptidoglycan and between N-acetyl-D-glucosamine residues in chitodextrins.</text>
        <dbReference type="EC" id="3.2.1.17"/>
    </reaction>
</comment>
<dbReference type="Proteomes" id="UP000194286">
    <property type="component" value="Unassembled WGS sequence"/>
</dbReference>
<dbReference type="InterPro" id="IPR017853">
    <property type="entry name" value="GH"/>
</dbReference>
<keyword evidence="2 4" id="KW-0378">Hydrolase</keyword>
<dbReference type="InterPro" id="IPR008270">
    <property type="entry name" value="Glyco_hydro_25_AS"/>
</dbReference>